<dbReference type="Pfam" id="PF00085">
    <property type="entry name" value="Thioredoxin"/>
    <property type="match status" value="1"/>
</dbReference>
<keyword evidence="4 9" id="KW-1015">Disulfide bond</keyword>
<proteinExistence type="inferred from homology"/>
<feature type="domain" description="Thioredoxin" evidence="10">
    <location>
        <begin position="1"/>
        <end position="100"/>
    </location>
</feature>
<accession>A0A846MT00</accession>
<dbReference type="RefSeq" id="WP_166920240.1">
    <property type="nucleotide sequence ID" value="NZ_JAASRN010000003.1"/>
</dbReference>
<comment type="similarity">
    <text evidence="1 7">Belongs to the thioredoxin family.</text>
</comment>
<evidence type="ECO:0000256" key="7">
    <source>
        <dbReference type="PIRNR" id="PIRNR000077"/>
    </source>
</evidence>
<evidence type="ECO:0000256" key="3">
    <source>
        <dbReference type="ARBA" id="ARBA00022982"/>
    </source>
</evidence>
<evidence type="ECO:0000256" key="9">
    <source>
        <dbReference type="PIRSR" id="PIRSR000077-4"/>
    </source>
</evidence>
<evidence type="ECO:0000256" key="4">
    <source>
        <dbReference type="ARBA" id="ARBA00023157"/>
    </source>
</evidence>
<dbReference type="EMBL" id="JAASRN010000003">
    <property type="protein sequence ID" value="NIK74452.1"/>
    <property type="molecule type" value="Genomic_DNA"/>
</dbReference>
<feature type="site" description="Contributes to redox potential value" evidence="8">
    <location>
        <position position="25"/>
    </location>
</feature>
<dbReference type="PROSITE" id="PS00194">
    <property type="entry name" value="THIOREDOXIN_1"/>
    <property type="match status" value="1"/>
</dbReference>
<comment type="caution">
    <text evidence="11">The sequence shown here is derived from an EMBL/GenBank/DDBJ whole genome shotgun (WGS) entry which is preliminary data.</text>
</comment>
<name>A0A846MT00_9BACT</name>
<dbReference type="InterPro" id="IPR036249">
    <property type="entry name" value="Thioredoxin-like_sf"/>
</dbReference>
<feature type="site" description="Contributes to redox potential value" evidence="8">
    <location>
        <position position="26"/>
    </location>
</feature>
<evidence type="ECO:0000259" key="10">
    <source>
        <dbReference type="PROSITE" id="PS51352"/>
    </source>
</evidence>
<protein>
    <recommendedName>
        <fullName evidence="6 7">Thioredoxin</fullName>
    </recommendedName>
</protein>
<evidence type="ECO:0000313" key="11">
    <source>
        <dbReference type="EMBL" id="NIK74452.1"/>
    </source>
</evidence>
<organism evidence="11 12">
    <name type="scientific">Thermonema lapsum</name>
    <dbReference type="NCBI Taxonomy" id="28195"/>
    <lineage>
        <taxon>Bacteria</taxon>
        <taxon>Pseudomonadati</taxon>
        <taxon>Bacteroidota</taxon>
        <taxon>Cytophagia</taxon>
        <taxon>Cytophagales</taxon>
        <taxon>Thermonemataceae</taxon>
        <taxon>Thermonema</taxon>
    </lineage>
</organism>
<dbReference type="InterPro" id="IPR005746">
    <property type="entry name" value="Thioredoxin"/>
</dbReference>
<dbReference type="PIRSF" id="PIRSF000077">
    <property type="entry name" value="Thioredoxin"/>
    <property type="match status" value="1"/>
</dbReference>
<dbReference type="InterPro" id="IPR017937">
    <property type="entry name" value="Thioredoxin_CS"/>
</dbReference>
<dbReference type="CDD" id="cd02947">
    <property type="entry name" value="TRX_family"/>
    <property type="match status" value="1"/>
</dbReference>
<evidence type="ECO:0000256" key="8">
    <source>
        <dbReference type="PIRSR" id="PIRSR000077-1"/>
    </source>
</evidence>
<dbReference type="SUPFAM" id="SSF52833">
    <property type="entry name" value="Thioredoxin-like"/>
    <property type="match status" value="1"/>
</dbReference>
<feature type="site" description="Deprotonates C-terminal active site Cys" evidence="8">
    <location>
        <position position="18"/>
    </location>
</feature>
<dbReference type="NCBIfam" id="TIGR01068">
    <property type="entry name" value="thioredoxin"/>
    <property type="match status" value="1"/>
</dbReference>
<dbReference type="PANTHER" id="PTHR45663:SF11">
    <property type="entry name" value="GEO12009P1"/>
    <property type="match status" value="1"/>
</dbReference>
<dbReference type="GO" id="GO:0015035">
    <property type="term" value="F:protein-disulfide reductase activity"/>
    <property type="evidence" value="ECO:0007669"/>
    <property type="project" value="UniProtKB-UniRule"/>
</dbReference>
<dbReference type="PRINTS" id="PR00421">
    <property type="entry name" value="THIOREDOXIN"/>
</dbReference>
<dbReference type="FunFam" id="3.40.30.10:FF:000001">
    <property type="entry name" value="Thioredoxin"/>
    <property type="match status" value="1"/>
</dbReference>
<feature type="active site" description="Nucleophile" evidence="8">
    <location>
        <position position="27"/>
    </location>
</feature>
<dbReference type="Gene3D" id="3.40.30.10">
    <property type="entry name" value="Glutaredoxin"/>
    <property type="match status" value="1"/>
</dbReference>
<evidence type="ECO:0000313" key="12">
    <source>
        <dbReference type="Proteomes" id="UP000537126"/>
    </source>
</evidence>
<gene>
    <name evidence="11" type="ORF">FHS56_001977</name>
</gene>
<dbReference type="PROSITE" id="PS51352">
    <property type="entry name" value="THIOREDOXIN_2"/>
    <property type="match status" value="1"/>
</dbReference>
<evidence type="ECO:0000256" key="6">
    <source>
        <dbReference type="NCBIfam" id="TIGR01068"/>
    </source>
</evidence>
<dbReference type="AlphaFoldDB" id="A0A846MT00"/>
<dbReference type="Proteomes" id="UP000537126">
    <property type="component" value="Unassembled WGS sequence"/>
</dbReference>
<dbReference type="GO" id="GO:0005829">
    <property type="term" value="C:cytosol"/>
    <property type="evidence" value="ECO:0007669"/>
    <property type="project" value="TreeGrafter"/>
</dbReference>
<dbReference type="InterPro" id="IPR013766">
    <property type="entry name" value="Thioredoxin_domain"/>
</dbReference>
<evidence type="ECO:0000256" key="1">
    <source>
        <dbReference type="ARBA" id="ARBA00008987"/>
    </source>
</evidence>
<sequence>MKGKFEQLINQDVPVLIDFSAEWCGPCQAMKPVLKEVAGQIGNQAKIIKIDVDKNPHLAAKYQVRGVPTFMLFKNGQLLWRHSGMLSAGQLLQVLKQHAPVS</sequence>
<keyword evidence="3" id="KW-0249">Electron transport</keyword>
<keyword evidence="2" id="KW-0813">Transport</keyword>
<dbReference type="PANTHER" id="PTHR45663">
    <property type="entry name" value="GEO12009P1"/>
    <property type="match status" value="1"/>
</dbReference>
<evidence type="ECO:0000256" key="5">
    <source>
        <dbReference type="ARBA" id="ARBA00023284"/>
    </source>
</evidence>
<reference evidence="11 12" key="1">
    <citation type="submission" date="2020-03" db="EMBL/GenBank/DDBJ databases">
        <title>Genomic Encyclopedia of Type Strains, Phase IV (KMG-IV): sequencing the most valuable type-strain genomes for metagenomic binning, comparative biology and taxonomic classification.</title>
        <authorList>
            <person name="Goeker M."/>
        </authorList>
    </citation>
    <scope>NUCLEOTIDE SEQUENCE [LARGE SCALE GENOMIC DNA]</scope>
    <source>
        <strain evidence="11 12">DSM 5718</strain>
    </source>
</reference>
<feature type="disulfide bond" description="Redox-active" evidence="9">
    <location>
        <begin position="24"/>
        <end position="27"/>
    </location>
</feature>
<evidence type="ECO:0000256" key="2">
    <source>
        <dbReference type="ARBA" id="ARBA00022448"/>
    </source>
</evidence>
<feature type="active site" description="Nucleophile" evidence="8">
    <location>
        <position position="24"/>
    </location>
</feature>
<keyword evidence="12" id="KW-1185">Reference proteome</keyword>
<dbReference type="GO" id="GO:0045454">
    <property type="term" value="P:cell redox homeostasis"/>
    <property type="evidence" value="ECO:0007669"/>
    <property type="project" value="TreeGrafter"/>
</dbReference>
<keyword evidence="5 9" id="KW-0676">Redox-active center</keyword>